<feature type="transmembrane region" description="Helical" evidence="6">
    <location>
        <begin position="47"/>
        <end position="63"/>
    </location>
</feature>
<evidence type="ECO:0000256" key="4">
    <source>
        <dbReference type="ARBA" id="ARBA00022989"/>
    </source>
</evidence>
<evidence type="ECO:0000256" key="5">
    <source>
        <dbReference type="ARBA" id="ARBA00023136"/>
    </source>
</evidence>
<dbReference type="Proteomes" id="UP001297581">
    <property type="component" value="Unassembled WGS sequence"/>
</dbReference>
<dbReference type="Pfam" id="PF04241">
    <property type="entry name" value="DUF423"/>
    <property type="match status" value="1"/>
</dbReference>
<keyword evidence="4 6" id="KW-1133">Transmembrane helix</keyword>
<organism evidence="7 8">
    <name type="scientific">Shewanella zhuhaiensis</name>
    <dbReference type="NCBI Taxonomy" id="2919576"/>
    <lineage>
        <taxon>Bacteria</taxon>
        <taxon>Pseudomonadati</taxon>
        <taxon>Pseudomonadota</taxon>
        <taxon>Gammaproteobacteria</taxon>
        <taxon>Alteromonadales</taxon>
        <taxon>Shewanellaceae</taxon>
        <taxon>Shewanella</taxon>
    </lineage>
</organism>
<sequence length="128" mass="13930">MNRGLFLFASVSGFFAVALGAFGAHGLKNLVSSEMVDVFNLAVDYQFYHTFAIIAVAFAWHFIKSRLLGWAAGFFIAGMALFSGSLYALVLTGSKWWGPITPLGGTCFLVGWLLLGTAVWRNRVIDGE</sequence>
<gene>
    <name evidence="7" type="ORF">MJ923_14400</name>
</gene>
<evidence type="ECO:0000256" key="2">
    <source>
        <dbReference type="ARBA" id="ARBA00009694"/>
    </source>
</evidence>
<evidence type="ECO:0000256" key="1">
    <source>
        <dbReference type="ARBA" id="ARBA00004141"/>
    </source>
</evidence>
<evidence type="ECO:0000256" key="3">
    <source>
        <dbReference type="ARBA" id="ARBA00022692"/>
    </source>
</evidence>
<feature type="transmembrane region" description="Helical" evidence="6">
    <location>
        <begin position="70"/>
        <end position="90"/>
    </location>
</feature>
<keyword evidence="8" id="KW-1185">Reference proteome</keyword>
<protein>
    <submittedName>
        <fullName evidence="7">DUF423 domain-containing protein</fullName>
    </submittedName>
</protein>
<accession>A0AAJ1BIP3</accession>
<evidence type="ECO:0000313" key="8">
    <source>
        <dbReference type="Proteomes" id="UP001297581"/>
    </source>
</evidence>
<evidence type="ECO:0000256" key="6">
    <source>
        <dbReference type="SAM" id="Phobius"/>
    </source>
</evidence>
<evidence type="ECO:0000313" key="7">
    <source>
        <dbReference type="EMBL" id="MCH4295495.1"/>
    </source>
</evidence>
<dbReference type="EMBL" id="JAKUDL010000005">
    <property type="protein sequence ID" value="MCH4295495.1"/>
    <property type="molecule type" value="Genomic_DNA"/>
</dbReference>
<feature type="transmembrane region" description="Helical" evidence="6">
    <location>
        <begin position="96"/>
        <end position="115"/>
    </location>
</feature>
<proteinExistence type="inferred from homology"/>
<dbReference type="AlphaFoldDB" id="A0AAJ1BIP3"/>
<dbReference type="GO" id="GO:0005886">
    <property type="term" value="C:plasma membrane"/>
    <property type="evidence" value="ECO:0007669"/>
    <property type="project" value="TreeGrafter"/>
</dbReference>
<name>A0AAJ1BIP3_9GAMM</name>
<keyword evidence="3 6" id="KW-0812">Transmembrane</keyword>
<dbReference type="PANTHER" id="PTHR43461:SF1">
    <property type="entry name" value="TRANSMEMBRANE PROTEIN 256"/>
    <property type="match status" value="1"/>
</dbReference>
<keyword evidence="5 6" id="KW-0472">Membrane</keyword>
<comment type="caution">
    <text evidence="7">The sequence shown here is derived from an EMBL/GenBank/DDBJ whole genome shotgun (WGS) entry which is preliminary data.</text>
</comment>
<reference evidence="7 8" key="1">
    <citation type="submission" date="2022-02" db="EMBL/GenBank/DDBJ databases">
        <title>The genome sequence of Shewanella sp. 3B26.</title>
        <authorList>
            <person name="Du J."/>
        </authorList>
    </citation>
    <scope>NUCLEOTIDE SEQUENCE [LARGE SCALE GENOMIC DNA]</scope>
    <source>
        <strain evidence="7 8">3B26</strain>
    </source>
</reference>
<dbReference type="PANTHER" id="PTHR43461">
    <property type="entry name" value="TRANSMEMBRANE PROTEIN 256"/>
    <property type="match status" value="1"/>
</dbReference>
<comment type="similarity">
    <text evidence="2">Belongs to the UPF0382 family.</text>
</comment>
<dbReference type="RefSeq" id="WP_240591696.1">
    <property type="nucleotide sequence ID" value="NZ_JAKUDL010000005.1"/>
</dbReference>
<dbReference type="InterPro" id="IPR006696">
    <property type="entry name" value="DUF423"/>
</dbReference>
<comment type="subcellular location">
    <subcellularLocation>
        <location evidence="1">Membrane</location>
        <topology evidence="1">Multi-pass membrane protein</topology>
    </subcellularLocation>
</comment>